<keyword evidence="2" id="KW-1185">Reference proteome</keyword>
<gene>
    <name evidence="1" type="ORF">GCM10010412_054270</name>
</gene>
<comment type="caution">
    <text evidence="1">The sequence shown here is derived from an EMBL/GenBank/DDBJ whole genome shotgun (WGS) entry which is preliminary data.</text>
</comment>
<accession>A0ABN3SC85</accession>
<proteinExistence type="predicted"/>
<name>A0ABN3SC85_9ACTN</name>
<evidence type="ECO:0000313" key="2">
    <source>
        <dbReference type="Proteomes" id="UP001501666"/>
    </source>
</evidence>
<evidence type="ECO:0000313" key="1">
    <source>
        <dbReference type="EMBL" id="GAA2673673.1"/>
    </source>
</evidence>
<dbReference type="EMBL" id="BAAATE010000015">
    <property type="protein sequence ID" value="GAA2673673.1"/>
    <property type="molecule type" value="Genomic_DNA"/>
</dbReference>
<reference evidence="1 2" key="1">
    <citation type="journal article" date="2019" name="Int. J. Syst. Evol. Microbiol.">
        <title>The Global Catalogue of Microorganisms (GCM) 10K type strain sequencing project: providing services to taxonomists for standard genome sequencing and annotation.</title>
        <authorList>
            <consortium name="The Broad Institute Genomics Platform"/>
            <consortium name="The Broad Institute Genome Sequencing Center for Infectious Disease"/>
            <person name="Wu L."/>
            <person name="Ma J."/>
        </authorList>
    </citation>
    <scope>NUCLEOTIDE SEQUENCE [LARGE SCALE GENOMIC DNA]</scope>
    <source>
        <strain evidence="1 2">JCM 6835</strain>
    </source>
</reference>
<sequence length="106" mass="12237">MILVREGYDARETWPFECQCCWHVWEEEYLVRRLTDDHGNEVEVWLRSGVSVQPPNSDRSCPKCGAVQITTFPSGYLAKRAEPVVPAPREIAQETALKFTWRAPIM</sequence>
<dbReference type="Proteomes" id="UP001501666">
    <property type="component" value="Unassembled WGS sequence"/>
</dbReference>
<protein>
    <submittedName>
        <fullName evidence="1">Uncharacterized protein</fullName>
    </submittedName>
</protein>
<organism evidence="1 2">
    <name type="scientific">Nonomuraea recticatena</name>
    <dbReference type="NCBI Taxonomy" id="46178"/>
    <lineage>
        <taxon>Bacteria</taxon>
        <taxon>Bacillati</taxon>
        <taxon>Actinomycetota</taxon>
        <taxon>Actinomycetes</taxon>
        <taxon>Streptosporangiales</taxon>
        <taxon>Streptosporangiaceae</taxon>
        <taxon>Nonomuraea</taxon>
    </lineage>
</organism>